<dbReference type="PANTHER" id="PTHR19288">
    <property type="entry name" value="4-NITROPHENYLPHOSPHATASE-RELATED"/>
    <property type="match status" value="1"/>
</dbReference>
<gene>
    <name evidence="2" type="ORF">HJG52_01555</name>
</gene>
<comment type="caution">
    <text evidence="2">The sequence shown here is derived from an EMBL/GenBank/DDBJ whole genome shotgun (WGS) entry which is preliminary data.</text>
</comment>
<dbReference type="Gene3D" id="3.40.50.1000">
    <property type="entry name" value="HAD superfamily/HAD-like"/>
    <property type="match status" value="2"/>
</dbReference>
<dbReference type="InterPro" id="IPR036412">
    <property type="entry name" value="HAD-like_sf"/>
</dbReference>
<proteinExistence type="predicted"/>
<dbReference type="AlphaFoldDB" id="A0A849HJ38"/>
<dbReference type="InterPro" id="IPR023214">
    <property type="entry name" value="HAD_sf"/>
</dbReference>
<feature type="region of interest" description="Disordered" evidence="1">
    <location>
        <begin position="1"/>
        <end position="47"/>
    </location>
</feature>
<accession>A0A849HJ38</accession>
<evidence type="ECO:0000313" key="3">
    <source>
        <dbReference type="Proteomes" id="UP000588586"/>
    </source>
</evidence>
<evidence type="ECO:0000313" key="2">
    <source>
        <dbReference type="EMBL" id="NNM44687.1"/>
    </source>
</evidence>
<dbReference type="Pfam" id="PF13242">
    <property type="entry name" value="Hydrolase_like"/>
    <property type="match status" value="1"/>
</dbReference>
<organism evidence="2 3">
    <name type="scientific">Knoellia koreensis</name>
    <dbReference type="NCBI Taxonomy" id="2730921"/>
    <lineage>
        <taxon>Bacteria</taxon>
        <taxon>Bacillati</taxon>
        <taxon>Actinomycetota</taxon>
        <taxon>Actinomycetes</taxon>
        <taxon>Micrococcales</taxon>
        <taxon>Intrasporangiaceae</taxon>
        <taxon>Knoellia</taxon>
    </lineage>
</organism>
<protein>
    <submittedName>
        <fullName evidence="2">HAD-IIA family hydrolase</fullName>
    </submittedName>
</protein>
<keyword evidence="3" id="KW-1185">Reference proteome</keyword>
<dbReference type="Pfam" id="PF13344">
    <property type="entry name" value="Hydrolase_6"/>
    <property type="match status" value="1"/>
</dbReference>
<dbReference type="InterPro" id="IPR006357">
    <property type="entry name" value="HAD-SF_hydro_IIA"/>
</dbReference>
<dbReference type="GO" id="GO:0005737">
    <property type="term" value="C:cytoplasm"/>
    <property type="evidence" value="ECO:0007669"/>
    <property type="project" value="TreeGrafter"/>
</dbReference>
<dbReference type="GO" id="GO:0016791">
    <property type="term" value="F:phosphatase activity"/>
    <property type="evidence" value="ECO:0007669"/>
    <property type="project" value="TreeGrafter"/>
</dbReference>
<keyword evidence="2" id="KW-0378">Hydrolase</keyword>
<sequence length="392" mass="40690">MRRPCWPWAVATRRGTGSPGRSPPTRTLRPTPPTGSPSSTAWCSPTSSKVRTKTEVSALVDAYAGVVCDLDGVVYRGPTAVDHAVAALSSVQARVVYATNNASRPPQEVAAHLTDLGLSVTGNDVVTSSQAGAGELAKHLPSGATVLGVGGPGVREALQHSGFRVLSADDTRDDPTARVGGVLQGYGTTVTASDLAEAAYAITAGAVWVATNTDRTLPTHRGTAPGNGSLVAAVRMAVTRDPIVAGKPEAPLYRMCADRLGLPAREVLAVGDRLDTDIAGAVTTGMDSVLVLTGVDSVTSTAVAPVSMRPTFVVEDLRALGEAYVGVETDFTWWTCGGDRRRVVDGRWDVAAAGAPIEAARAGLACLHEGVDHGELTQEQARALARQLDVWQ</sequence>
<feature type="compositionally biased region" description="Low complexity" evidence="1">
    <location>
        <begin position="19"/>
        <end position="29"/>
    </location>
</feature>
<dbReference type="NCBIfam" id="TIGR01460">
    <property type="entry name" value="HAD-SF-IIA"/>
    <property type="match status" value="1"/>
</dbReference>
<reference evidence="2 3" key="1">
    <citation type="submission" date="2020-04" db="EMBL/GenBank/DDBJ databases">
        <title>Knoellia sp. isolate from air conditioner.</title>
        <authorList>
            <person name="Chea S."/>
            <person name="Kim D.-U."/>
        </authorList>
    </citation>
    <scope>NUCLEOTIDE SEQUENCE [LARGE SCALE GENOMIC DNA]</scope>
    <source>
        <strain evidence="2 3">DB2414S</strain>
    </source>
</reference>
<dbReference type="EMBL" id="JABEPQ010000001">
    <property type="protein sequence ID" value="NNM44687.1"/>
    <property type="molecule type" value="Genomic_DNA"/>
</dbReference>
<dbReference type="PANTHER" id="PTHR19288:SF95">
    <property type="entry name" value="D-GLYCEROL 3-PHOSPHATE PHOSPHATASE"/>
    <property type="match status" value="1"/>
</dbReference>
<dbReference type="SUPFAM" id="SSF56784">
    <property type="entry name" value="HAD-like"/>
    <property type="match status" value="1"/>
</dbReference>
<dbReference type="Proteomes" id="UP000588586">
    <property type="component" value="Unassembled WGS sequence"/>
</dbReference>
<name>A0A849HJ38_9MICO</name>
<evidence type="ECO:0000256" key="1">
    <source>
        <dbReference type="SAM" id="MobiDB-lite"/>
    </source>
</evidence>